<comment type="similarity">
    <text evidence="8">Belongs to the insect chemoreceptor superfamily. Gustatory receptor (GR) family.</text>
</comment>
<dbReference type="Pfam" id="PF08395">
    <property type="entry name" value="7tm_7"/>
    <property type="match status" value="1"/>
</dbReference>
<name>A0AA38I6U7_9CUCU</name>
<organism evidence="9 10">
    <name type="scientific">Zophobas morio</name>
    <dbReference type="NCBI Taxonomy" id="2755281"/>
    <lineage>
        <taxon>Eukaryota</taxon>
        <taxon>Metazoa</taxon>
        <taxon>Ecdysozoa</taxon>
        <taxon>Arthropoda</taxon>
        <taxon>Hexapoda</taxon>
        <taxon>Insecta</taxon>
        <taxon>Pterygota</taxon>
        <taxon>Neoptera</taxon>
        <taxon>Endopterygota</taxon>
        <taxon>Coleoptera</taxon>
        <taxon>Polyphaga</taxon>
        <taxon>Cucujiformia</taxon>
        <taxon>Tenebrionidae</taxon>
        <taxon>Zophobas</taxon>
    </lineage>
</organism>
<dbReference type="GO" id="GO:0050909">
    <property type="term" value="P:sensory perception of taste"/>
    <property type="evidence" value="ECO:0007669"/>
    <property type="project" value="InterPro"/>
</dbReference>
<dbReference type="PANTHER" id="PTHR21143:SF104">
    <property type="entry name" value="GUSTATORY RECEPTOR 8A-RELATED"/>
    <property type="match status" value="1"/>
</dbReference>
<protein>
    <recommendedName>
        <fullName evidence="8">Gustatory receptor</fullName>
    </recommendedName>
</protein>
<feature type="transmembrane region" description="Helical" evidence="8">
    <location>
        <begin position="160"/>
        <end position="176"/>
    </location>
</feature>
<evidence type="ECO:0000256" key="4">
    <source>
        <dbReference type="ARBA" id="ARBA00022989"/>
    </source>
</evidence>
<accession>A0AA38I6U7</accession>
<reference evidence="9" key="1">
    <citation type="journal article" date="2023" name="G3 (Bethesda)">
        <title>Whole genome assemblies of Zophobas morio and Tenebrio molitor.</title>
        <authorList>
            <person name="Kaur S."/>
            <person name="Stinson S.A."/>
            <person name="diCenzo G.C."/>
        </authorList>
    </citation>
    <scope>NUCLEOTIDE SEQUENCE</scope>
    <source>
        <strain evidence="9">QUZm001</strain>
    </source>
</reference>
<evidence type="ECO:0000256" key="5">
    <source>
        <dbReference type="ARBA" id="ARBA00023136"/>
    </source>
</evidence>
<comment type="function">
    <text evidence="8">Gustatory receptor which mediates acceptance or avoidance behavior, depending on its substrates.</text>
</comment>
<keyword evidence="5 8" id="KW-0472">Membrane</keyword>
<feature type="transmembrane region" description="Helical" evidence="8">
    <location>
        <begin position="218"/>
        <end position="237"/>
    </location>
</feature>
<evidence type="ECO:0000256" key="6">
    <source>
        <dbReference type="ARBA" id="ARBA00023170"/>
    </source>
</evidence>
<sequence length="371" mass="43475">MCFKLLNTYLKVGKFFALTPPSIETDKNTTFRKILQVFMILLIITCVTISMYFRNTLYLQYNLAKITVCLLTDFVLCLFCCRTVFETSKVSQWIELINCLKQTSCLIEETDNKKEERIQWKFIVPQVAFWIISIFTTIYWFTFMGVLIFEQYGFEVLQNYIQWFYTFYVHTIIGMIQQRYEALKHHFENSFGTDNKNLNQMGYYACTLKETVNRFNSLYGWSLLLLITLTTLQFLNYLEYNLQSQEFGTKNVTQTRITHVLTMLLSFIPTVMLLLKCDNVMDEFENIVFLESKSSTQLLDPRIREEVDRFGHILATNLPQFSAARFIVLGRTTLLGIFGTVASFFIVITTFEPKTRSNILEATANVSLSRM</sequence>
<feature type="transmembrane region" description="Helical" evidence="8">
    <location>
        <begin position="34"/>
        <end position="53"/>
    </location>
</feature>
<keyword evidence="2 8" id="KW-1003">Cell membrane</keyword>
<comment type="caution">
    <text evidence="9">The sequence shown here is derived from an EMBL/GenBank/DDBJ whole genome shotgun (WGS) entry which is preliminary data.</text>
</comment>
<proteinExistence type="inferred from homology"/>
<dbReference type="EMBL" id="JALNTZ010000005">
    <property type="protein sequence ID" value="KAJ3652318.1"/>
    <property type="molecule type" value="Genomic_DNA"/>
</dbReference>
<dbReference type="AlphaFoldDB" id="A0AA38I6U7"/>
<dbReference type="GO" id="GO:0030424">
    <property type="term" value="C:axon"/>
    <property type="evidence" value="ECO:0007669"/>
    <property type="project" value="TreeGrafter"/>
</dbReference>
<dbReference type="GO" id="GO:0007165">
    <property type="term" value="P:signal transduction"/>
    <property type="evidence" value="ECO:0007669"/>
    <property type="project" value="UniProtKB-KW"/>
</dbReference>
<keyword evidence="4 8" id="KW-1133">Transmembrane helix</keyword>
<dbReference type="GO" id="GO:0008049">
    <property type="term" value="P:male courtship behavior"/>
    <property type="evidence" value="ECO:0007669"/>
    <property type="project" value="TreeGrafter"/>
</dbReference>
<gene>
    <name evidence="9" type="ORF">Zmor_018296</name>
</gene>
<dbReference type="PANTHER" id="PTHR21143">
    <property type="entry name" value="INVERTEBRATE GUSTATORY RECEPTOR"/>
    <property type="match status" value="1"/>
</dbReference>
<evidence type="ECO:0000256" key="8">
    <source>
        <dbReference type="RuleBase" id="RU363108"/>
    </source>
</evidence>
<evidence type="ECO:0000313" key="9">
    <source>
        <dbReference type="EMBL" id="KAJ3652318.1"/>
    </source>
</evidence>
<feature type="transmembrane region" description="Helical" evidence="8">
    <location>
        <begin position="257"/>
        <end position="275"/>
    </location>
</feature>
<dbReference type="GO" id="GO:0043025">
    <property type="term" value="C:neuronal cell body"/>
    <property type="evidence" value="ECO:0007669"/>
    <property type="project" value="TreeGrafter"/>
</dbReference>
<evidence type="ECO:0000256" key="3">
    <source>
        <dbReference type="ARBA" id="ARBA00022692"/>
    </source>
</evidence>
<dbReference type="GO" id="GO:0030425">
    <property type="term" value="C:dendrite"/>
    <property type="evidence" value="ECO:0007669"/>
    <property type="project" value="TreeGrafter"/>
</dbReference>
<feature type="transmembrane region" description="Helical" evidence="8">
    <location>
        <begin position="127"/>
        <end position="148"/>
    </location>
</feature>
<keyword evidence="7 8" id="KW-0807">Transducer</keyword>
<feature type="transmembrane region" description="Helical" evidence="8">
    <location>
        <begin position="59"/>
        <end position="81"/>
    </location>
</feature>
<evidence type="ECO:0000313" key="10">
    <source>
        <dbReference type="Proteomes" id="UP001168821"/>
    </source>
</evidence>
<dbReference type="Proteomes" id="UP001168821">
    <property type="component" value="Unassembled WGS sequence"/>
</dbReference>
<keyword evidence="6 8" id="KW-0675">Receptor</keyword>
<evidence type="ECO:0000256" key="1">
    <source>
        <dbReference type="ARBA" id="ARBA00004651"/>
    </source>
</evidence>
<dbReference type="GO" id="GO:0005886">
    <property type="term" value="C:plasma membrane"/>
    <property type="evidence" value="ECO:0007669"/>
    <property type="project" value="UniProtKB-SubCell"/>
</dbReference>
<keyword evidence="10" id="KW-1185">Reference proteome</keyword>
<evidence type="ECO:0000256" key="2">
    <source>
        <dbReference type="ARBA" id="ARBA00022475"/>
    </source>
</evidence>
<dbReference type="GO" id="GO:0007635">
    <property type="term" value="P:chemosensory behavior"/>
    <property type="evidence" value="ECO:0007669"/>
    <property type="project" value="TreeGrafter"/>
</dbReference>
<keyword evidence="3 8" id="KW-0812">Transmembrane</keyword>
<feature type="transmembrane region" description="Helical" evidence="8">
    <location>
        <begin position="328"/>
        <end position="351"/>
    </location>
</feature>
<dbReference type="InterPro" id="IPR013604">
    <property type="entry name" value="7TM_chemorcpt"/>
</dbReference>
<comment type="subcellular location">
    <subcellularLocation>
        <location evidence="1 8">Cell membrane</location>
        <topology evidence="1 8">Multi-pass membrane protein</topology>
    </subcellularLocation>
</comment>
<evidence type="ECO:0000256" key="7">
    <source>
        <dbReference type="ARBA" id="ARBA00023224"/>
    </source>
</evidence>